<reference evidence="2 3" key="1">
    <citation type="submission" date="2015-09" db="EMBL/GenBank/DDBJ databases">
        <authorList>
            <consortium name="Pathogen Informatics"/>
        </authorList>
    </citation>
    <scope>NUCLEOTIDE SEQUENCE [LARGE SCALE GENOMIC DNA]</scope>
    <source>
        <strain evidence="2 3">2789STDY5608872</strain>
    </source>
</reference>
<protein>
    <submittedName>
        <fullName evidence="2">Susd and RagB outer membrane lipoprotein</fullName>
    </submittedName>
</protein>
<sequence>MKKNIFKQVKNTLPLCAMVATVGFTACTSDFESINTDPNGIPAEEVALEARFSQPITSVYLNFQNRNYEYQLQQNLNADLYSGYMANPTPFGGNNNNSTYAMNEGWNETAFKAGELYVMKPISVILESTQEPDFTSIAKIIRVEAMHRVADIYGPLPYSQAMKGGSSVPYDDLKTLYETFIQELNESVDALTTFVDEGKASSERLQKFDIVCGSDHKQWIRFANTLRLRLAMRISMVEPELAKRTAEAAVNHKYGVLVAGNNDVEVIDASLQNPLQEINYAYGDIRVGASLVSLLQGYNDPRLPKYVRPVGWFQEKGAPADIKDGSGKATNNIGNYIGIRQGIIIPDKSNYVMYSTINMPSISKNTDQNGNGEQITNALPWMKVAEAYFLRAEGALRGWNMGGTAKDLYEQGIKVSFDEYGISAVDYAAYIADDKSVAANHVDPFNPQNNIEGLDKCTVKWDEGASKEEKLHKIINQKWLAMYPEGQEAWSEFRRTGYPKLFPVANNFSATVDGGIANGEFVKRLRFPRNDRNTNAAEVEKARGLLNGPDNEGTRLWWDTGKNF</sequence>
<name>A0A173T5J5_PARDI</name>
<feature type="signal peptide" evidence="1">
    <location>
        <begin position="1"/>
        <end position="26"/>
    </location>
</feature>
<dbReference type="AlphaFoldDB" id="A0A173T5J5"/>
<organism evidence="2 3">
    <name type="scientific">Parabacteroides distasonis</name>
    <dbReference type="NCBI Taxonomy" id="823"/>
    <lineage>
        <taxon>Bacteria</taxon>
        <taxon>Pseudomonadati</taxon>
        <taxon>Bacteroidota</taxon>
        <taxon>Bacteroidia</taxon>
        <taxon>Bacteroidales</taxon>
        <taxon>Tannerellaceae</taxon>
        <taxon>Parabacteroides</taxon>
    </lineage>
</organism>
<dbReference type="SUPFAM" id="SSF48452">
    <property type="entry name" value="TPR-like"/>
    <property type="match status" value="1"/>
</dbReference>
<feature type="chain" id="PRO_5043136216" evidence="1">
    <location>
        <begin position="27"/>
        <end position="564"/>
    </location>
</feature>
<evidence type="ECO:0000313" key="2">
    <source>
        <dbReference type="EMBL" id="CUM98092.1"/>
    </source>
</evidence>
<dbReference type="RefSeq" id="WP_057319109.1">
    <property type="nucleotide sequence ID" value="NZ_CYXP01000002.1"/>
</dbReference>
<accession>A0A173T5J5</accession>
<keyword evidence="1" id="KW-0732">Signal</keyword>
<evidence type="ECO:0000313" key="3">
    <source>
        <dbReference type="Proteomes" id="UP000095591"/>
    </source>
</evidence>
<proteinExistence type="predicted"/>
<dbReference type="InterPro" id="IPR011990">
    <property type="entry name" value="TPR-like_helical_dom_sf"/>
</dbReference>
<evidence type="ECO:0000256" key="1">
    <source>
        <dbReference type="SAM" id="SignalP"/>
    </source>
</evidence>
<dbReference type="Proteomes" id="UP000095591">
    <property type="component" value="Unassembled WGS sequence"/>
</dbReference>
<dbReference type="Gene3D" id="1.25.40.390">
    <property type="match status" value="1"/>
</dbReference>
<dbReference type="PROSITE" id="PS51257">
    <property type="entry name" value="PROKAR_LIPOPROTEIN"/>
    <property type="match status" value="1"/>
</dbReference>
<dbReference type="InterPro" id="IPR024302">
    <property type="entry name" value="SusD-like"/>
</dbReference>
<keyword evidence="2" id="KW-0449">Lipoprotein</keyword>
<gene>
    <name evidence="2" type="ORF">ERS852429_01418</name>
</gene>
<dbReference type="Pfam" id="PF12741">
    <property type="entry name" value="SusD-like"/>
    <property type="match status" value="1"/>
</dbReference>
<dbReference type="EMBL" id="CYXP01000002">
    <property type="protein sequence ID" value="CUM98092.1"/>
    <property type="molecule type" value="Genomic_DNA"/>
</dbReference>